<dbReference type="Pfam" id="PF12833">
    <property type="entry name" value="HTH_18"/>
    <property type="match status" value="1"/>
</dbReference>
<evidence type="ECO:0000313" key="5">
    <source>
        <dbReference type="EMBL" id="MEW9854806.1"/>
    </source>
</evidence>
<comment type="caution">
    <text evidence="5">The sequence shown here is derived from an EMBL/GenBank/DDBJ whole genome shotgun (WGS) entry which is preliminary data.</text>
</comment>
<protein>
    <submittedName>
        <fullName evidence="5">Helix-turn-helix domain-containing protein</fullName>
    </submittedName>
</protein>
<dbReference type="SMART" id="SM00342">
    <property type="entry name" value="HTH_ARAC"/>
    <property type="match status" value="1"/>
</dbReference>
<feature type="domain" description="HTH araC/xylS-type" evidence="4">
    <location>
        <begin position="179"/>
        <end position="279"/>
    </location>
</feature>
<proteinExistence type="predicted"/>
<evidence type="ECO:0000259" key="4">
    <source>
        <dbReference type="PROSITE" id="PS01124"/>
    </source>
</evidence>
<keyword evidence="6" id="KW-1185">Reference proteome</keyword>
<dbReference type="InterPro" id="IPR018060">
    <property type="entry name" value="HTH_AraC"/>
</dbReference>
<evidence type="ECO:0000313" key="6">
    <source>
        <dbReference type="Proteomes" id="UP001556118"/>
    </source>
</evidence>
<dbReference type="PROSITE" id="PS01124">
    <property type="entry name" value="HTH_ARAC_FAMILY_2"/>
    <property type="match status" value="1"/>
</dbReference>
<dbReference type="Gene3D" id="1.10.10.60">
    <property type="entry name" value="Homeodomain-like"/>
    <property type="match status" value="1"/>
</dbReference>
<keyword evidence="1" id="KW-0805">Transcription regulation</keyword>
<accession>A0ABV3R9P4</accession>
<evidence type="ECO:0000256" key="1">
    <source>
        <dbReference type="ARBA" id="ARBA00023015"/>
    </source>
</evidence>
<sequence length="311" mass="34564">MSRTARFAVDIGPTKLRTTRTGQPLSYNRAPAADLSSWIARLAVTRIDQPADQTLDCGLFGETAAIRLQLSGELEVPANNHARYTAPSALFFGPQSKLQPLCLTGSLIGISVALRPGACRALMTMRGGDLVDKVIPLPDDWRDCAVPALASKGDPEDRLQALEQLFRAHITSLSKPEPDPIAADFEEIAFRDPTMSIAQAAREIGVDRRRLERVVHRDFGLPPKQVFRRARALDMAASLQGVADEEEAQAFALRYYDESHLIREFTELFGMSPRRFKALEQPLLTITLEARQARRLEILGRIEPGAQRPWQ</sequence>
<dbReference type="PANTHER" id="PTHR46796">
    <property type="entry name" value="HTH-TYPE TRANSCRIPTIONAL ACTIVATOR RHAS-RELATED"/>
    <property type="match status" value="1"/>
</dbReference>
<reference evidence="5 6" key="1">
    <citation type="submission" date="2024-06" db="EMBL/GenBank/DDBJ databases">
        <title>Novosphingobium rhizovicinus M1R2S20.</title>
        <authorList>
            <person name="Sun J.-Q."/>
        </authorList>
    </citation>
    <scope>NUCLEOTIDE SEQUENCE [LARGE SCALE GENOMIC DNA]</scope>
    <source>
        <strain evidence="5 6">M1R2S20</strain>
    </source>
</reference>
<dbReference type="InterPro" id="IPR050204">
    <property type="entry name" value="AraC_XylS_family_regulators"/>
</dbReference>
<keyword evidence="3" id="KW-0804">Transcription</keyword>
<dbReference type="EMBL" id="JBFNXR010000021">
    <property type="protein sequence ID" value="MEW9854806.1"/>
    <property type="molecule type" value="Genomic_DNA"/>
</dbReference>
<keyword evidence="2" id="KW-0238">DNA-binding</keyword>
<evidence type="ECO:0000256" key="3">
    <source>
        <dbReference type="ARBA" id="ARBA00023163"/>
    </source>
</evidence>
<name>A0ABV3R9P4_9SPHN</name>
<dbReference type="Proteomes" id="UP001556118">
    <property type="component" value="Unassembled WGS sequence"/>
</dbReference>
<organism evidence="5 6">
    <name type="scientific">Novosphingobium rhizovicinum</name>
    <dbReference type="NCBI Taxonomy" id="3228928"/>
    <lineage>
        <taxon>Bacteria</taxon>
        <taxon>Pseudomonadati</taxon>
        <taxon>Pseudomonadota</taxon>
        <taxon>Alphaproteobacteria</taxon>
        <taxon>Sphingomonadales</taxon>
        <taxon>Sphingomonadaceae</taxon>
        <taxon>Novosphingobium</taxon>
    </lineage>
</organism>
<evidence type="ECO:0000256" key="2">
    <source>
        <dbReference type="ARBA" id="ARBA00023125"/>
    </source>
</evidence>
<gene>
    <name evidence="5" type="ORF">ABUH87_06395</name>
</gene>
<dbReference type="RefSeq" id="WP_367771385.1">
    <property type="nucleotide sequence ID" value="NZ_JBFNXR010000021.1"/>
</dbReference>